<keyword evidence="7 8" id="KW-0472">Membrane</keyword>
<comment type="caution">
    <text evidence="10">The sequence shown here is derived from an EMBL/GenBank/DDBJ whole genome shotgun (WGS) entry which is preliminary data.</text>
</comment>
<evidence type="ECO:0000256" key="6">
    <source>
        <dbReference type="ARBA" id="ARBA00022833"/>
    </source>
</evidence>
<accession>A0AAV3AA12</accession>
<protein>
    <recommendedName>
        <fullName evidence="9">LITAF domain-containing protein</fullName>
    </recommendedName>
</protein>
<dbReference type="PANTHER" id="PTHR23292:SF47">
    <property type="entry name" value="LITAF DOMAIN-CONTAINING PROTEIN"/>
    <property type="match status" value="1"/>
</dbReference>
<name>A0AAV3AA12_PYXAD</name>
<evidence type="ECO:0000256" key="2">
    <source>
        <dbReference type="ARBA" id="ARBA00004414"/>
    </source>
</evidence>
<keyword evidence="11" id="KW-1185">Reference proteome</keyword>
<evidence type="ECO:0000313" key="10">
    <source>
        <dbReference type="EMBL" id="DBA20220.1"/>
    </source>
</evidence>
<dbReference type="GO" id="GO:0098560">
    <property type="term" value="C:cytoplasmic side of late endosome membrane"/>
    <property type="evidence" value="ECO:0007669"/>
    <property type="project" value="TreeGrafter"/>
</dbReference>
<dbReference type="GO" id="GO:0005634">
    <property type="term" value="C:nucleus"/>
    <property type="evidence" value="ECO:0007669"/>
    <property type="project" value="TreeGrafter"/>
</dbReference>
<keyword evidence="5" id="KW-0479">Metal-binding</keyword>
<comment type="subcellular location">
    <subcellularLocation>
        <location evidence="1">Endosome membrane</location>
        <topology evidence="1">Peripheral membrane protein</topology>
        <orientation evidence="1">Cytoplasmic side</orientation>
    </subcellularLocation>
    <subcellularLocation>
        <location evidence="2">Late endosome membrane</location>
    </subcellularLocation>
    <subcellularLocation>
        <location evidence="3">Lysosome membrane</location>
        <topology evidence="3">Peripheral membrane protein</topology>
        <orientation evidence="3">Cytoplasmic side</orientation>
    </subcellularLocation>
</comment>
<evidence type="ECO:0000256" key="4">
    <source>
        <dbReference type="ARBA" id="ARBA00005975"/>
    </source>
</evidence>
<comment type="similarity">
    <text evidence="4">Belongs to the CDIP1/LITAF family.</text>
</comment>
<dbReference type="Pfam" id="PF10601">
    <property type="entry name" value="zf-LITAF-like"/>
    <property type="match status" value="1"/>
</dbReference>
<proteinExistence type="inferred from homology"/>
<dbReference type="PROSITE" id="PS51837">
    <property type="entry name" value="LITAF"/>
    <property type="match status" value="1"/>
</dbReference>
<evidence type="ECO:0000256" key="7">
    <source>
        <dbReference type="ARBA" id="ARBA00023136"/>
    </source>
</evidence>
<evidence type="ECO:0000256" key="8">
    <source>
        <dbReference type="SAM" id="Phobius"/>
    </source>
</evidence>
<organism evidence="10 11">
    <name type="scientific">Pyxicephalus adspersus</name>
    <name type="common">African bullfrog</name>
    <dbReference type="NCBI Taxonomy" id="30357"/>
    <lineage>
        <taxon>Eukaryota</taxon>
        <taxon>Metazoa</taxon>
        <taxon>Chordata</taxon>
        <taxon>Craniata</taxon>
        <taxon>Vertebrata</taxon>
        <taxon>Euteleostomi</taxon>
        <taxon>Amphibia</taxon>
        <taxon>Batrachia</taxon>
        <taxon>Anura</taxon>
        <taxon>Neobatrachia</taxon>
        <taxon>Ranoidea</taxon>
        <taxon>Pyxicephalidae</taxon>
        <taxon>Pyxicephalinae</taxon>
        <taxon>Pyxicephalus</taxon>
    </lineage>
</organism>
<dbReference type="SMART" id="SM00714">
    <property type="entry name" value="LITAF"/>
    <property type="match status" value="1"/>
</dbReference>
<dbReference type="InterPro" id="IPR037519">
    <property type="entry name" value="LITAF_fam"/>
</dbReference>
<evidence type="ECO:0000313" key="11">
    <source>
        <dbReference type="Proteomes" id="UP001181693"/>
    </source>
</evidence>
<dbReference type="GO" id="GO:0098574">
    <property type="term" value="C:cytoplasmic side of lysosomal membrane"/>
    <property type="evidence" value="ECO:0007669"/>
    <property type="project" value="TreeGrafter"/>
</dbReference>
<dbReference type="AlphaFoldDB" id="A0AAV3AA12"/>
<dbReference type="Proteomes" id="UP001181693">
    <property type="component" value="Unassembled WGS sequence"/>
</dbReference>
<dbReference type="PANTHER" id="PTHR23292">
    <property type="entry name" value="LIPOPOLYSACCHARIDE-INDUCED TUMOR NECROSIS FACTOR-ALPHA FACTOR"/>
    <property type="match status" value="1"/>
</dbReference>
<sequence length="89" mass="9936">MAPVASTTVVMVNSFHDTPASCMCPVCRQNVISRIEYNSGLLTWLIFGILIFLGCIIGCCLIPCCVNSCKDVNHYCPNCKHLIHKYKRL</sequence>
<evidence type="ECO:0000256" key="1">
    <source>
        <dbReference type="ARBA" id="ARBA00004125"/>
    </source>
</evidence>
<keyword evidence="6" id="KW-0862">Zinc</keyword>
<keyword evidence="8" id="KW-1133">Transmembrane helix</keyword>
<reference evidence="10" key="1">
    <citation type="thesis" date="2020" institute="ProQuest LLC" country="789 East Eisenhower Parkway, Ann Arbor, MI, USA">
        <title>Comparative Genomics and Chromosome Evolution.</title>
        <authorList>
            <person name="Mudd A.B."/>
        </authorList>
    </citation>
    <scope>NUCLEOTIDE SEQUENCE</scope>
    <source>
        <strain evidence="10">1538</strain>
        <tissue evidence="10">Blood</tissue>
    </source>
</reference>
<evidence type="ECO:0000256" key="3">
    <source>
        <dbReference type="ARBA" id="ARBA00004630"/>
    </source>
</evidence>
<dbReference type="InterPro" id="IPR006629">
    <property type="entry name" value="LITAF"/>
</dbReference>
<evidence type="ECO:0000259" key="9">
    <source>
        <dbReference type="PROSITE" id="PS51837"/>
    </source>
</evidence>
<dbReference type="GO" id="GO:0008270">
    <property type="term" value="F:zinc ion binding"/>
    <property type="evidence" value="ECO:0007669"/>
    <property type="project" value="TreeGrafter"/>
</dbReference>
<dbReference type="EMBL" id="DYDO01000008">
    <property type="protein sequence ID" value="DBA20220.1"/>
    <property type="molecule type" value="Genomic_DNA"/>
</dbReference>
<keyword evidence="8" id="KW-0812">Transmembrane</keyword>
<feature type="domain" description="LITAF" evidence="9">
    <location>
        <begin position="4"/>
        <end position="88"/>
    </location>
</feature>
<gene>
    <name evidence="10" type="ORF">GDO54_015935</name>
</gene>
<evidence type="ECO:0000256" key="5">
    <source>
        <dbReference type="ARBA" id="ARBA00022723"/>
    </source>
</evidence>
<feature type="transmembrane region" description="Helical" evidence="8">
    <location>
        <begin position="41"/>
        <end position="66"/>
    </location>
</feature>